<reference evidence="1 2" key="1">
    <citation type="submission" date="2017-12" db="EMBL/GenBank/DDBJ databases">
        <title>Gene loss provides genomic basis for host adaptation in cereal stripe rust fungi.</title>
        <authorList>
            <person name="Xia C."/>
        </authorList>
    </citation>
    <scope>NUCLEOTIDE SEQUENCE [LARGE SCALE GENOMIC DNA]</scope>
    <source>
        <strain evidence="1 2">93TX-2</strain>
    </source>
</reference>
<gene>
    <name evidence="1" type="ORF">PSHT_10044</name>
</gene>
<dbReference type="VEuPathDB" id="FungiDB:PSTT_16180"/>
<protein>
    <submittedName>
        <fullName evidence="1">Uncharacterized protein</fullName>
    </submittedName>
</protein>
<reference evidence="2" key="3">
    <citation type="journal article" date="2018" name="Mol. Plant Microbe Interact.">
        <title>Genome sequence resources for the wheat stripe rust pathogen (Puccinia striiformis f. sp. tritici) and the barley stripe rust pathogen (Puccinia striiformis f. sp. hordei).</title>
        <authorList>
            <person name="Xia C."/>
            <person name="Wang M."/>
            <person name="Yin C."/>
            <person name="Cornejo O.E."/>
            <person name="Hulbert S.H."/>
            <person name="Chen X."/>
        </authorList>
    </citation>
    <scope>NUCLEOTIDE SEQUENCE [LARGE SCALE GENOMIC DNA]</scope>
    <source>
        <strain evidence="2">93TX-2</strain>
    </source>
</reference>
<evidence type="ECO:0000313" key="2">
    <source>
        <dbReference type="Proteomes" id="UP000238274"/>
    </source>
</evidence>
<sequence>MKFQTIFAFMNRPDVWNYGGVILMDYGWFLMKRTTFNQAVPPEVWKETSASLWEQLMEELPNYMRISHRMDQDPKWEAILGKNLYVHGFKWHWDYEIQTLGGYLDDFLALARVKRGHSIDLPPSYYLYDPPRTS</sequence>
<keyword evidence="2" id="KW-1185">Reference proteome</keyword>
<proteinExistence type="predicted"/>
<comment type="caution">
    <text evidence="1">The sequence shown here is derived from an EMBL/GenBank/DDBJ whole genome shotgun (WGS) entry which is preliminary data.</text>
</comment>
<dbReference type="VEuPathDB" id="FungiDB:PSHT_10044"/>
<accession>A0A2S4VCJ7</accession>
<evidence type="ECO:0000313" key="1">
    <source>
        <dbReference type="EMBL" id="POW07160.1"/>
    </source>
</evidence>
<reference evidence="2" key="2">
    <citation type="journal article" date="2018" name="BMC Genomics">
        <title>Genomic insights into host adaptation between the wheat stripe rust pathogen (Puccinia striiformis f. sp. tritici) and the barley stripe rust pathogen (Puccinia striiformis f. sp. hordei).</title>
        <authorList>
            <person name="Xia C."/>
            <person name="Wang M."/>
            <person name="Yin C."/>
            <person name="Cornejo O.E."/>
            <person name="Hulbert S.H."/>
            <person name="Chen X."/>
        </authorList>
    </citation>
    <scope>NUCLEOTIDE SEQUENCE [LARGE SCALE GENOMIC DNA]</scope>
    <source>
        <strain evidence="2">93TX-2</strain>
    </source>
</reference>
<organism evidence="1 2">
    <name type="scientific">Puccinia striiformis</name>
    <dbReference type="NCBI Taxonomy" id="27350"/>
    <lineage>
        <taxon>Eukaryota</taxon>
        <taxon>Fungi</taxon>
        <taxon>Dikarya</taxon>
        <taxon>Basidiomycota</taxon>
        <taxon>Pucciniomycotina</taxon>
        <taxon>Pucciniomycetes</taxon>
        <taxon>Pucciniales</taxon>
        <taxon>Pucciniaceae</taxon>
        <taxon>Puccinia</taxon>
    </lineage>
</organism>
<dbReference type="EMBL" id="PKSM01000150">
    <property type="protein sequence ID" value="POW07160.1"/>
    <property type="molecule type" value="Genomic_DNA"/>
</dbReference>
<name>A0A2S4VCJ7_9BASI</name>
<dbReference type="AlphaFoldDB" id="A0A2S4VCJ7"/>
<dbReference type="Proteomes" id="UP000238274">
    <property type="component" value="Unassembled WGS sequence"/>
</dbReference>